<dbReference type="AlphaFoldDB" id="A0AAW1UB10"/>
<organism evidence="1 2">
    <name type="scientific">Henosepilachna vigintioctopunctata</name>
    <dbReference type="NCBI Taxonomy" id="420089"/>
    <lineage>
        <taxon>Eukaryota</taxon>
        <taxon>Metazoa</taxon>
        <taxon>Ecdysozoa</taxon>
        <taxon>Arthropoda</taxon>
        <taxon>Hexapoda</taxon>
        <taxon>Insecta</taxon>
        <taxon>Pterygota</taxon>
        <taxon>Neoptera</taxon>
        <taxon>Endopterygota</taxon>
        <taxon>Coleoptera</taxon>
        <taxon>Polyphaga</taxon>
        <taxon>Cucujiformia</taxon>
        <taxon>Coccinelloidea</taxon>
        <taxon>Coccinellidae</taxon>
        <taxon>Epilachninae</taxon>
        <taxon>Epilachnini</taxon>
        <taxon>Henosepilachna</taxon>
    </lineage>
</organism>
<gene>
    <name evidence="1" type="ORF">WA026_019468</name>
</gene>
<accession>A0AAW1UB10</accession>
<sequence length="185" mass="20673">MPRGRGICCSRCTCKIDRYDETLKCSQCNEHFHIKGVNVLMDDFNDLRDKNLINEWLSAESGEVGFEQATKSISGLHKNSGSLKWSVVASKRNIKEVSHRDGDSTTSGNFSDNMLDGRNKVEKRLKPIVGSSQSNVLKSAARVQLAQIHISRLHSDTDISDVRSFLNQITSDVECDKLSSRMPDV</sequence>
<name>A0AAW1UB10_9CUCU</name>
<evidence type="ECO:0000313" key="1">
    <source>
        <dbReference type="EMBL" id="KAK9877788.1"/>
    </source>
</evidence>
<comment type="caution">
    <text evidence="1">The sequence shown here is derived from an EMBL/GenBank/DDBJ whole genome shotgun (WGS) entry which is preliminary data.</text>
</comment>
<dbReference type="EMBL" id="JARQZJ010000043">
    <property type="protein sequence ID" value="KAK9877788.1"/>
    <property type="molecule type" value="Genomic_DNA"/>
</dbReference>
<evidence type="ECO:0000313" key="2">
    <source>
        <dbReference type="Proteomes" id="UP001431783"/>
    </source>
</evidence>
<reference evidence="1 2" key="1">
    <citation type="submission" date="2023-03" db="EMBL/GenBank/DDBJ databases">
        <title>Genome insight into feeding habits of ladybird beetles.</title>
        <authorList>
            <person name="Li H.-S."/>
            <person name="Huang Y.-H."/>
            <person name="Pang H."/>
        </authorList>
    </citation>
    <scope>NUCLEOTIDE SEQUENCE [LARGE SCALE GENOMIC DNA]</scope>
    <source>
        <strain evidence="1">SYSU_2023b</strain>
        <tissue evidence="1">Whole body</tissue>
    </source>
</reference>
<protein>
    <submittedName>
        <fullName evidence="1">Uncharacterized protein</fullName>
    </submittedName>
</protein>
<proteinExistence type="predicted"/>
<dbReference type="Proteomes" id="UP001431783">
    <property type="component" value="Unassembled WGS sequence"/>
</dbReference>
<keyword evidence="2" id="KW-1185">Reference proteome</keyword>